<accession>A0ABV4XJL1</accession>
<dbReference type="RefSeq" id="WP_413261290.1">
    <property type="nucleotide sequence ID" value="NZ_JBHFNR010000015.1"/>
</dbReference>
<reference evidence="1 2" key="1">
    <citation type="submission" date="2024-09" db="EMBL/GenBank/DDBJ databases">
        <title>Floridaenema gen nov. (Aerosakkonemataceae, Aerosakkonematales ord. nov., Cyanobacteria) from benthic tropical and subtropical fresh waters, with the description of four new species.</title>
        <authorList>
            <person name="Moretto J.A."/>
            <person name="Berthold D.E."/>
            <person name="Lefler F.W."/>
            <person name="Huang I.-S."/>
            <person name="Laughinghouse H. IV."/>
        </authorList>
    </citation>
    <scope>NUCLEOTIDE SEQUENCE [LARGE SCALE GENOMIC DNA]</scope>
    <source>
        <strain evidence="1 2">BLCC-F50</strain>
    </source>
</reference>
<dbReference type="EMBL" id="JBHFNR010000015">
    <property type="protein sequence ID" value="MFB2891612.1"/>
    <property type="molecule type" value="Genomic_DNA"/>
</dbReference>
<comment type="caution">
    <text evidence="1">The sequence shown here is derived from an EMBL/GenBank/DDBJ whole genome shotgun (WGS) entry which is preliminary data.</text>
</comment>
<dbReference type="Pfam" id="PF08852">
    <property type="entry name" value="DUF1822"/>
    <property type="match status" value="1"/>
</dbReference>
<evidence type="ECO:0000313" key="2">
    <source>
        <dbReference type="Proteomes" id="UP001576784"/>
    </source>
</evidence>
<organism evidence="1 2">
    <name type="scientific">Floridaenema flaviceps BLCC-F50</name>
    <dbReference type="NCBI Taxonomy" id="3153642"/>
    <lineage>
        <taxon>Bacteria</taxon>
        <taxon>Bacillati</taxon>
        <taxon>Cyanobacteriota</taxon>
        <taxon>Cyanophyceae</taxon>
        <taxon>Oscillatoriophycideae</taxon>
        <taxon>Aerosakkonematales</taxon>
        <taxon>Aerosakkonemataceae</taxon>
        <taxon>Floridanema</taxon>
        <taxon>Floridanema flaviceps</taxon>
    </lineage>
</organism>
<evidence type="ECO:0000313" key="1">
    <source>
        <dbReference type="EMBL" id="MFB2891612.1"/>
    </source>
</evidence>
<gene>
    <name evidence="1" type="ORF">ACE1CI_01580</name>
</gene>
<dbReference type="InterPro" id="IPR014951">
    <property type="entry name" value="DUF1822"/>
</dbReference>
<proteinExistence type="predicted"/>
<name>A0ABV4XJL1_9CYAN</name>
<dbReference type="Proteomes" id="UP001576784">
    <property type="component" value="Unassembled WGS sequence"/>
</dbReference>
<protein>
    <submittedName>
        <fullName evidence="1">DUF1822 family protein</fullName>
    </submittedName>
</protein>
<keyword evidence="2" id="KW-1185">Reference proteome</keyword>
<sequence length="454" mass="51504">MTYTSCSMFTVPLTSKAYKLAKSFQSQYENPAKATQVYLNTLAVYAVNTYCQCLSIETNLEASESLNPVMQSLMNIADLEIEGIGKLECRPVLPEDEDCFISAETWSNRLGYVAVEINDSSREATLLGFYLPAYTLEMRERIYLKDFQPLETLLDYLDRLKSAIDFFYVSDDEVVEKILKRFDAESLSSIVVQLERVYRLHSKKEWRYAGGESLANYVSTQEGVYFQGDTPTLEKEEDEETWQQSELQDLAQELLEKLDNIWGGDVQEKELVSDFFTSIPKTVQPNQSAIATPNCNAIEGFIPLSEWLRDPQNMSEHNFQTLESYLTGKQGNEVFRFATAPRSRSAETGDISVGITGVKEIQLAEYLLALIIGYRLESADKRDILLRLYPTGNNTYLPAGVHLIVLDENGDIFLQATARNADNWIQLEFRGELGERFSIKVGLGDAEIVDYFVL</sequence>